<dbReference type="Proteomes" id="UP001629235">
    <property type="component" value="Unassembled WGS sequence"/>
</dbReference>
<evidence type="ECO:0000313" key="2">
    <source>
        <dbReference type="Proteomes" id="UP001629235"/>
    </source>
</evidence>
<accession>A0ACC7N7L8</accession>
<protein>
    <submittedName>
        <fullName evidence="1">Transposase</fullName>
    </submittedName>
</protein>
<name>A0ACC7N7L8_9BURK</name>
<reference evidence="1 2" key="1">
    <citation type="journal article" date="2024" name="Chem. Sci.">
        <title>Discovery of megapolipeptins by genome mining of a Burkholderiales bacteria collection.</title>
        <authorList>
            <person name="Paulo B.S."/>
            <person name="Recchia M.J.J."/>
            <person name="Lee S."/>
            <person name="Fergusson C.H."/>
            <person name="Romanowski S.B."/>
            <person name="Hernandez A."/>
            <person name="Krull N."/>
            <person name="Liu D.Y."/>
            <person name="Cavanagh H."/>
            <person name="Bos A."/>
            <person name="Gray C.A."/>
            <person name="Murphy B.T."/>
            <person name="Linington R.G."/>
            <person name="Eustaquio A.S."/>
        </authorList>
    </citation>
    <scope>NUCLEOTIDE SEQUENCE [LARGE SCALE GENOMIC DNA]</scope>
    <source>
        <strain evidence="1 2">RL18-126-BIB-B</strain>
    </source>
</reference>
<sequence>MEIVELLKALKAHLKQTLLVMSDGLQAHCSRLVREYLHPLDGHIQIARLPPYARMNPVEYLWARLKRHAPDNYCHNDFGELHESRLNKIGSA</sequence>
<comment type="caution">
    <text evidence="1">The sequence shown here is derived from an EMBL/GenBank/DDBJ whole genome shotgun (WGS) entry which is preliminary data.</text>
</comment>
<proteinExistence type="predicted"/>
<evidence type="ECO:0000313" key="1">
    <source>
        <dbReference type="EMBL" id="MFM0102643.1"/>
    </source>
</evidence>
<gene>
    <name evidence="1" type="ORF">PQR01_03850</name>
</gene>
<dbReference type="EMBL" id="JAQQDW010000005">
    <property type="protein sequence ID" value="MFM0102643.1"/>
    <property type="molecule type" value="Genomic_DNA"/>
</dbReference>
<keyword evidence="2" id="KW-1185">Reference proteome</keyword>
<organism evidence="1 2">
    <name type="scientific">Paraburkholderia rhynchosiae</name>
    <dbReference type="NCBI Taxonomy" id="487049"/>
    <lineage>
        <taxon>Bacteria</taxon>
        <taxon>Pseudomonadati</taxon>
        <taxon>Pseudomonadota</taxon>
        <taxon>Betaproteobacteria</taxon>
        <taxon>Burkholderiales</taxon>
        <taxon>Burkholderiaceae</taxon>
        <taxon>Paraburkholderia</taxon>
    </lineage>
</organism>